<evidence type="ECO:0000313" key="3">
    <source>
        <dbReference type="Proteomes" id="UP000054928"/>
    </source>
</evidence>
<dbReference type="RefSeq" id="XP_024575186.1">
    <property type="nucleotide sequence ID" value="XM_024724295.1"/>
</dbReference>
<evidence type="ECO:0000256" key="1">
    <source>
        <dbReference type="SAM" id="MobiDB-lite"/>
    </source>
</evidence>
<feature type="compositionally biased region" description="Polar residues" evidence="1">
    <location>
        <begin position="187"/>
        <end position="197"/>
    </location>
</feature>
<name>A0A0P1ADX4_PLAHL</name>
<feature type="region of interest" description="Disordered" evidence="1">
    <location>
        <begin position="381"/>
        <end position="408"/>
    </location>
</feature>
<keyword evidence="3" id="KW-1185">Reference proteome</keyword>
<feature type="compositionally biased region" description="Low complexity" evidence="1">
    <location>
        <begin position="388"/>
        <end position="408"/>
    </location>
</feature>
<organism evidence="2 3">
    <name type="scientific">Plasmopara halstedii</name>
    <name type="common">Downy mildew of sunflower</name>
    <dbReference type="NCBI Taxonomy" id="4781"/>
    <lineage>
        <taxon>Eukaryota</taxon>
        <taxon>Sar</taxon>
        <taxon>Stramenopiles</taxon>
        <taxon>Oomycota</taxon>
        <taxon>Peronosporomycetes</taxon>
        <taxon>Peronosporales</taxon>
        <taxon>Peronosporaceae</taxon>
        <taxon>Plasmopara</taxon>
    </lineage>
</organism>
<sequence>MNLNFGIDATAASQNAFPYYVFQEFEACVLKPTKVWSLCDKRLMSEAGHAEPLNRQLFIQLVTYNAMPGEAGANRTFRSIFGDQKTQHDQVLMLEKESDNTLWNDEMPLDGSTSAYGNNDRLGLQFAQLKSMEEWADGEDEEENWKDALQDRVNQLELVLQNRNDAAGHDVDQQQKVVAHGSQNVDFSQSLPASRQPSPGAVSKQSRHMTRHKMQRTSSLHACITSDMKVTYSPQYGLWNNQSKGTKGKAGHIIHHDTRTRATSVDFVARNIETVEQYCKRSDSLSGLNAFKTNSPQHSLSRKKLTNSNHTSPCQRNSDCARVSKTIALASPKASVSHLSETEAIRRFVLDDIKMMSMERLVSDAQRLHYLESYFKTRQGSGATPSITTSTFVAPTSPASSSSPMSTS</sequence>
<feature type="compositionally biased region" description="Basic residues" evidence="1">
    <location>
        <begin position="205"/>
        <end position="215"/>
    </location>
</feature>
<dbReference type="OMA" id="TRHKMQR"/>
<dbReference type="EMBL" id="CCYD01000322">
    <property type="protein sequence ID" value="CEG38817.1"/>
    <property type="molecule type" value="Genomic_DNA"/>
</dbReference>
<reference evidence="3" key="1">
    <citation type="submission" date="2014-09" db="EMBL/GenBank/DDBJ databases">
        <authorList>
            <person name="Sharma Rahul"/>
            <person name="Thines Marco"/>
        </authorList>
    </citation>
    <scope>NUCLEOTIDE SEQUENCE [LARGE SCALE GENOMIC DNA]</scope>
</reference>
<dbReference type="GeneID" id="36403924"/>
<dbReference type="Proteomes" id="UP000054928">
    <property type="component" value="Unassembled WGS sequence"/>
</dbReference>
<evidence type="ECO:0000313" key="2">
    <source>
        <dbReference type="EMBL" id="CEG38817.1"/>
    </source>
</evidence>
<proteinExistence type="predicted"/>
<feature type="region of interest" description="Disordered" evidence="1">
    <location>
        <begin position="293"/>
        <end position="317"/>
    </location>
</feature>
<dbReference type="AlphaFoldDB" id="A0A0P1ADX4"/>
<feature type="compositionally biased region" description="Polar residues" evidence="1">
    <location>
        <begin position="306"/>
        <end position="317"/>
    </location>
</feature>
<feature type="region of interest" description="Disordered" evidence="1">
    <location>
        <begin position="187"/>
        <end position="218"/>
    </location>
</feature>
<dbReference type="OrthoDB" id="72790at2759"/>
<accession>A0A0P1ADX4</accession>
<protein>
    <submittedName>
        <fullName evidence="2">Uncharacterized protein</fullName>
    </submittedName>
</protein>